<evidence type="ECO:0000256" key="1">
    <source>
        <dbReference type="SAM" id="MobiDB-lite"/>
    </source>
</evidence>
<dbReference type="Pfam" id="PF01882">
    <property type="entry name" value="DUF58"/>
    <property type="match status" value="1"/>
</dbReference>
<dbReference type="EMBL" id="JBHUDP010000002">
    <property type="protein sequence ID" value="MFD1685477.1"/>
    <property type="molecule type" value="Genomic_DNA"/>
</dbReference>
<evidence type="ECO:0000256" key="2">
    <source>
        <dbReference type="SAM" id="Phobius"/>
    </source>
</evidence>
<protein>
    <submittedName>
        <fullName evidence="4">DUF58 domain-containing protein</fullName>
    </submittedName>
</protein>
<keyword evidence="2" id="KW-0812">Transmembrane</keyword>
<reference evidence="4 5" key="1">
    <citation type="journal article" date="2019" name="Int. J. Syst. Evol. Microbiol.">
        <title>The Global Catalogue of Microorganisms (GCM) 10K type strain sequencing project: providing services to taxonomists for standard genome sequencing and annotation.</title>
        <authorList>
            <consortium name="The Broad Institute Genomics Platform"/>
            <consortium name="The Broad Institute Genome Sequencing Center for Infectious Disease"/>
            <person name="Wu L."/>
            <person name="Ma J."/>
        </authorList>
    </citation>
    <scope>NUCLEOTIDE SEQUENCE [LARGE SCALE GENOMIC DNA]</scope>
    <source>
        <strain evidence="4 5">CGMCC 1.10387</strain>
    </source>
</reference>
<organism evidence="4 5">
    <name type="scientific">Halobellus litoreus</name>
    <dbReference type="NCBI Taxonomy" id="755310"/>
    <lineage>
        <taxon>Archaea</taxon>
        <taxon>Methanobacteriati</taxon>
        <taxon>Methanobacteriota</taxon>
        <taxon>Stenosarchaea group</taxon>
        <taxon>Halobacteria</taxon>
        <taxon>Halobacteriales</taxon>
        <taxon>Haloferacaceae</taxon>
        <taxon>Halobellus</taxon>
    </lineage>
</organism>
<feature type="region of interest" description="Disordered" evidence="1">
    <location>
        <begin position="393"/>
        <end position="422"/>
    </location>
</feature>
<gene>
    <name evidence="4" type="ORF">ACFSAS_07610</name>
</gene>
<dbReference type="PANTHER" id="PTHR34351:SF1">
    <property type="entry name" value="SLR1927 PROTEIN"/>
    <property type="match status" value="1"/>
</dbReference>
<proteinExistence type="predicted"/>
<evidence type="ECO:0000313" key="5">
    <source>
        <dbReference type="Proteomes" id="UP001597092"/>
    </source>
</evidence>
<accession>A0ABD6DV82</accession>
<keyword evidence="2" id="KW-1133">Transmembrane helix</keyword>
<feature type="compositionally biased region" description="Basic and acidic residues" evidence="1">
    <location>
        <begin position="408"/>
        <end position="422"/>
    </location>
</feature>
<evidence type="ECO:0000259" key="3">
    <source>
        <dbReference type="Pfam" id="PF01882"/>
    </source>
</evidence>
<sequence length="422" mass="43854">MTPNIRPTRRGYAVLAVGAAAFVAGAVFGPRALDAVVLPVGVALLAAVVQVWRTPAPTVERRLPPADEPGASGVVEVTLDAPEPYPATLRDRLPAGVQSDSIPGGDATTGDRDVAIEATVGGETVSYEITPRHRGKHEIGPASVVAVDVLGLVERTHAVDTRDAVIAFPRVRALSSAVRADLRTTSQSRSAAGRDEFDNLREYVRGDALRDVHWKSSAKRDNLMVQEFTADADPERVTVAAGTTSADGGADAGGTALEGTKTSEGAAEAIEGEAKTNERRGETSQRRAETSERAADATNRTSADAMAEAAASVCLSLVRDGVNVTLATPTGTVDAAPGRTRDLLDHLAVATGGAVPNRSVDVEIVAGAESTSIRFDGRRHDFETLVDGVGDGAATESAAATTASQWGNREKAGERAAREAQR</sequence>
<feature type="region of interest" description="Disordered" evidence="1">
    <location>
        <begin position="243"/>
        <end position="302"/>
    </location>
</feature>
<feature type="compositionally biased region" description="Low complexity" evidence="1">
    <location>
        <begin position="393"/>
        <end position="404"/>
    </location>
</feature>
<feature type="compositionally biased region" description="Low complexity" evidence="1">
    <location>
        <begin position="243"/>
        <end position="269"/>
    </location>
</feature>
<dbReference type="PANTHER" id="PTHR34351">
    <property type="entry name" value="SLR1927 PROTEIN-RELATED"/>
    <property type="match status" value="1"/>
</dbReference>
<keyword evidence="2" id="KW-0472">Membrane</keyword>
<keyword evidence="5" id="KW-1185">Reference proteome</keyword>
<dbReference type="Proteomes" id="UP001597092">
    <property type="component" value="Unassembled WGS sequence"/>
</dbReference>
<dbReference type="RefSeq" id="WP_256306516.1">
    <property type="nucleotide sequence ID" value="NZ_JANHAW010000001.1"/>
</dbReference>
<feature type="domain" description="DUF58" evidence="3">
    <location>
        <begin position="200"/>
        <end position="249"/>
    </location>
</feature>
<dbReference type="InterPro" id="IPR002881">
    <property type="entry name" value="DUF58"/>
</dbReference>
<feature type="transmembrane region" description="Helical" evidence="2">
    <location>
        <begin position="12"/>
        <end position="29"/>
    </location>
</feature>
<evidence type="ECO:0000313" key="4">
    <source>
        <dbReference type="EMBL" id="MFD1685477.1"/>
    </source>
</evidence>
<dbReference type="AlphaFoldDB" id="A0ABD6DV82"/>
<comment type="caution">
    <text evidence="4">The sequence shown here is derived from an EMBL/GenBank/DDBJ whole genome shotgun (WGS) entry which is preliminary data.</text>
</comment>
<feature type="compositionally biased region" description="Basic and acidic residues" evidence="1">
    <location>
        <begin position="272"/>
        <end position="295"/>
    </location>
</feature>
<feature type="region of interest" description="Disordered" evidence="1">
    <location>
        <begin position="89"/>
        <end position="110"/>
    </location>
</feature>
<name>A0ABD6DV82_9EURY</name>